<dbReference type="AlphaFoldDB" id="D3SND8"/>
<reference evidence="3" key="1">
    <citation type="journal article" date="2010" name="Stand. Genomic Sci.">
        <title>Complete genome sequence of Thermocrinis albus type strain (HI 11/12T).</title>
        <authorList>
            <person name="Wirth R."/>
            <person name="Sikorski J."/>
            <person name="Brambilla E."/>
            <person name="Misra M."/>
            <person name="Lapidus A."/>
            <person name="Copeland A."/>
            <person name="Nolan M."/>
            <person name="Lucas S."/>
            <person name="Chen F."/>
            <person name="Tice H."/>
            <person name="Cheng J.F."/>
            <person name="Han C."/>
            <person name="Detter J.C."/>
            <person name="Tapia R."/>
            <person name="Bruce D."/>
            <person name="Goodwin L."/>
            <person name="Pitluck S."/>
            <person name="Pati A."/>
            <person name="Anderson I."/>
            <person name="Ivanova N."/>
            <person name="Mavromatis K."/>
            <person name="Mikhailova N."/>
            <person name="Chen A."/>
            <person name="Palaniappan K."/>
            <person name="Bilek Y."/>
            <person name="Hader T."/>
            <person name="Land M."/>
            <person name="Hauser L."/>
            <person name="Chang Y.J."/>
            <person name="Jeffries C.D."/>
            <person name="Tindall B.J."/>
            <person name="Rohde M."/>
            <person name="Goker M."/>
            <person name="Bristow J."/>
            <person name="Eisen J.A."/>
            <person name="Markowitz V."/>
            <person name="Hugenholtz P."/>
            <person name="Kyrpides N.C."/>
            <person name="Klenk H.P."/>
        </authorList>
    </citation>
    <scope>NUCLEOTIDE SEQUENCE [LARGE SCALE GENOMIC DNA]</scope>
    <source>
        <strain evidence="3">DSM 14484 / JCM 11386 / HI 11/12</strain>
    </source>
</reference>
<protein>
    <submittedName>
        <fullName evidence="2">Uncharacterized protein</fullName>
    </submittedName>
</protein>
<sequence>MDKQMKKGMTIVELVIVIAIISILMSFAYSWIRSFILRERLREAAYDIKSQLDDLRMRSYTGNVSWCVRINNNANSYEIRNRDFTDCGSQGNLVNTINLPPGVRFGRDVFLCFSRMGYPVNNVCGFGADRIVLTDDLNRNSVICINRYGRITVLHDTDQCPGG</sequence>
<gene>
    <name evidence="2" type="ordered locus">Thal_0037</name>
</gene>
<dbReference type="Gene3D" id="3.30.700.10">
    <property type="entry name" value="Glycoprotein, Type 4 Pilin"/>
    <property type="match status" value="1"/>
</dbReference>
<organism evidence="2 3">
    <name type="scientific">Thermocrinis albus (strain DSM 14484 / JCM 11386 / HI 11/12)</name>
    <dbReference type="NCBI Taxonomy" id="638303"/>
    <lineage>
        <taxon>Bacteria</taxon>
        <taxon>Pseudomonadati</taxon>
        <taxon>Aquificota</taxon>
        <taxon>Aquificia</taxon>
        <taxon>Aquificales</taxon>
        <taxon>Aquificaceae</taxon>
        <taxon>Thermocrinis</taxon>
    </lineage>
</organism>
<proteinExistence type="predicted"/>
<dbReference type="Proteomes" id="UP000002043">
    <property type="component" value="Chromosome"/>
</dbReference>
<dbReference type="NCBIfam" id="TIGR02532">
    <property type="entry name" value="IV_pilin_GFxxxE"/>
    <property type="match status" value="1"/>
</dbReference>
<dbReference type="OrthoDB" id="13826at2"/>
<keyword evidence="1" id="KW-0472">Membrane</keyword>
<accession>D3SND8</accession>
<keyword evidence="1" id="KW-1133">Transmembrane helix</keyword>
<dbReference type="RefSeq" id="WP_012991082.1">
    <property type="nucleotide sequence ID" value="NC_013894.1"/>
</dbReference>
<dbReference type="InterPro" id="IPR012902">
    <property type="entry name" value="N_methyl_site"/>
</dbReference>
<dbReference type="InterPro" id="IPR045584">
    <property type="entry name" value="Pilin-like"/>
</dbReference>
<evidence type="ECO:0000256" key="1">
    <source>
        <dbReference type="SAM" id="Phobius"/>
    </source>
</evidence>
<keyword evidence="1" id="KW-0812">Transmembrane</keyword>
<dbReference type="STRING" id="638303.Thal_0037"/>
<dbReference type="eggNOG" id="COG4970">
    <property type="taxonomic scope" value="Bacteria"/>
</dbReference>
<dbReference type="HOGENOM" id="CLU_1626217_0_0_0"/>
<name>D3SND8_THEAH</name>
<dbReference type="SUPFAM" id="SSF54523">
    <property type="entry name" value="Pili subunits"/>
    <property type="match status" value="1"/>
</dbReference>
<evidence type="ECO:0000313" key="2">
    <source>
        <dbReference type="EMBL" id="ADC88675.1"/>
    </source>
</evidence>
<dbReference type="Pfam" id="PF07963">
    <property type="entry name" value="N_methyl"/>
    <property type="match status" value="1"/>
</dbReference>
<evidence type="ECO:0000313" key="3">
    <source>
        <dbReference type="Proteomes" id="UP000002043"/>
    </source>
</evidence>
<dbReference type="KEGG" id="tal:Thal_0037"/>
<feature type="transmembrane region" description="Helical" evidence="1">
    <location>
        <begin position="12"/>
        <end position="32"/>
    </location>
</feature>
<dbReference type="EMBL" id="CP001931">
    <property type="protein sequence ID" value="ADC88675.1"/>
    <property type="molecule type" value="Genomic_DNA"/>
</dbReference>
<keyword evidence="3" id="KW-1185">Reference proteome</keyword>